<dbReference type="Gene3D" id="2.30.29.30">
    <property type="entry name" value="Pleckstrin-homology domain (PH domain)/Phosphotyrosine-binding domain (PTB)"/>
    <property type="match status" value="1"/>
</dbReference>
<feature type="compositionally biased region" description="Basic and acidic residues" evidence="1">
    <location>
        <begin position="187"/>
        <end position="202"/>
    </location>
</feature>
<dbReference type="SUPFAM" id="SSF54236">
    <property type="entry name" value="Ubiquitin-like"/>
    <property type="match status" value="1"/>
</dbReference>
<name>A0A086TDZ6_HAPC1</name>
<reference evidence="3" key="1">
    <citation type="journal article" date="2014" name="Genome Announc.">
        <title>Genome sequence and annotation of Acremonium chrysogenum, producer of the beta-lactam antibiotic cephalosporin C.</title>
        <authorList>
            <person name="Terfehr D."/>
            <person name="Dahlmann T.A."/>
            <person name="Specht T."/>
            <person name="Zadra I."/>
            <person name="Kuernsteiner H."/>
            <person name="Kueck U."/>
        </authorList>
    </citation>
    <scope>NUCLEOTIDE SEQUENCE [LARGE SCALE GENOMIC DNA]</scope>
    <source>
        <strain evidence="3">ATCC 11550 / CBS 779.69 / DSM 880 / IAM 14645 / JCM 23072 / IMI 49137</strain>
    </source>
</reference>
<comment type="caution">
    <text evidence="2">The sequence shown here is derived from an EMBL/GenBank/DDBJ whole genome shotgun (WGS) entry which is preliminary data.</text>
</comment>
<feature type="compositionally biased region" description="Basic and acidic residues" evidence="1">
    <location>
        <begin position="60"/>
        <end position="76"/>
    </location>
</feature>
<feature type="compositionally biased region" description="Basic residues" evidence="1">
    <location>
        <begin position="32"/>
        <end position="49"/>
    </location>
</feature>
<sequence length="873" mass="95740">MEMERAAGLVLADGTPAPPLPPLPPLPPPPPHGHHQKEKPRVSRYRSLRGKSLSSPRRNKTFDVFRDNEDGARQHDAAGQTSPTRSRSAAASKRRDHAPAAKEFEFRRQQTRPAAAPTAKLPLNPKNINASPSPAPSPISLKPLRATRSLNLGSRHREPDQAPPLPSKPERQDAPSTPTLQTDEEEPQPREPGARDEAARWADEVARLEAETDRILAEQKKRDLARLQAQLAASPSSLRPKPKPKPQRLILDKLGFLARGSKSNVAGQPATPKSAPAKIFATTSQWTTPPSVGTPSPEIMSLLGHGGVDAPTSASNGGERRVTVRCLTSTINLPVMPDTSPVDIAYSTANSINHKIDPATCIVIECYENLGLERRLRRYENIRDVMNSWDRDQQNTLLVVSCSSPQDIAALELASAPKTGDPPIGFTFQLHHSARPGKWNKRWITLMDSGQIYAAKRPECKPTDKDSTILCHLSDFDIFTPSKNGTKRDIKAPKKFCHAIKSQQKTNLFPTGENFVHFFCTDEEALAQRFHELIFGWRSWYLAQKKGDIQGDKAPTSLRRSATTSTTKKSPSISRHNSRRERPSVEKPYVIGDFKPLIDMQRFEKPLEEFAKTTPSANQSVEVQSTEVSSPTVLTKSQMQPSSLPQPPENEGDFLAGGLLGDAYEKRKRADTVTQVKKVEGPFIEGPSLLNKIPSSPTSTTGKSQADSWFPSALEHSARARIQTRPSQRRPATADNAQSRRDAPPPPPNYPESLRSRPSQRVGVGRGVKPPTGSPLIDFATGGTTSSQPIPSHSINARAGSSTSGQPHSGRPRSRSTVATTRSGGQRYIPADHPPMPPLPHRSVRRPAEGRGHAEPPRARGPRVQEPLINRVK</sequence>
<proteinExistence type="predicted"/>
<feature type="region of interest" description="Disordered" evidence="1">
    <location>
        <begin position="720"/>
        <end position="873"/>
    </location>
</feature>
<feature type="compositionally biased region" description="Low complexity" evidence="1">
    <location>
        <begin position="554"/>
        <end position="572"/>
    </location>
</feature>
<feature type="compositionally biased region" description="Low complexity" evidence="1">
    <location>
        <begin position="619"/>
        <end position="643"/>
    </location>
</feature>
<dbReference type="PANTHER" id="PTHR38700:SF1">
    <property type="entry name" value="PH DOMAIN-CONTAINING PROTEIN"/>
    <property type="match status" value="1"/>
</dbReference>
<dbReference type="AlphaFoldDB" id="A0A086TDZ6"/>
<feature type="compositionally biased region" description="Polar residues" evidence="1">
    <location>
        <begin position="815"/>
        <end position="824"/>
    </location>
</feature>
<feature type="region of interest" description="Disordered" evidence="1">
    <location>
        <begin position="613"/>
        <end position="657"/>
    </location>
</feature>
<dbReference type="Gene3D" id="3.10.20.90">
    <property type="entry name" value="Phosphatidylinositol 3-kinase Catalytic Subunit, Chain A, domain 1"/>
    <property type="match status" value="1"/>
</dbReference>
<feature type="compositionally biased region" description="Low complexity" evidence="1">
    <location>
        <begin position="125"/>
        <end position="144"/>
    </location>
</feature>
<dbReference type="HOGENOM" id="CLU_013664_0_0_1"/>
<evidence type="ECO:0000313" key="3">
    <source>
        <dbReference type="Proteomes" id="UP000029964"/>
    </source>
</evidence>
<dbReference type="OrthoDB" id="43122at2759"/>
<feature type="region of interest" description="Disordered" evidence="1">
    <location>
        <begin position="1"/>
        <end position="202"/>
    </location>
</feature>
<feature type="compositionally biased region" description="Basic and acidic residues" evidence="1">
    <location>
        <begin position="97"/>
        <end position="108"/>
    </location>
</feature>
<dbReference type="STRING" id="857340.A0A086TDZ6"/>
<feature type="region of interest" description="Disordered" evidence="1">
    <location>
        <begin position="685"/>
        <end position="708"/>
    </location>
</feature>
<evidence type="ECO:0008006" key="4">
    <source>
        <dbReference type="Google" id="ProtNLM"/>
    </source>
</evidence>
<keyword evidence="3" id="KW-1185">Reference proteome</keyword>
<dbReference type="InterPro" id="IPR029071">
    <property type="entry name" value="Ubiquitin-like_domsf"/>
</dbReference>
<feature type="compositionally biased region" description="Polar residues" evidence="1">
    <location>
        <begin position="693"/>
        <end position="707"/>
    </location>
</feature>
<accession>A0A086TDZ6</accession>
<feature type="compositionally biased region" description="Pro residues" evidence="1">
    <location>
        <begin position="16"/>
        <end position="31"/>
    </location>
</feature>
<protein>
    <recommendedName>
        <fullName evidence="4">PH domain-containing protein</fullName>
    </recommendedName>
</protein>
<evidence type="ECO:0000256" key="1">
    <source>
        <dbReference type="SAM" id="MobiDB-lite"/>
    </source>
</evidence>
<feature type="region of interest" description="Disordered" evidence="1">
    <location>
        <begin position="551"/>
        <end position="586"/>
    </location>
</feature>
<gene>
    <name evidence="2" type="ORF">ACRE_015240</name>
</gene>
<evidence type="ECO:0000313" key="2">
    <source>
        <dbReference type="EMBL" id="KFH47578.1"/>
    </source>
</evidence>
<organism evidence="2 3">
    <name type="scientific">Hapsidospora chrysogenum (strain ATCC 11550 / CBS 779.69 / DSM 880 / IAM 14645 / JCM 23072 / IMI 49137)</name>
    <name type="common">Acremonium chrysogenum</name>
    <dbReference type="NCBI Taxonomy" id="857340"/>
    <lineage>
        <taxon>Eukaryota</taxon>
        <taxon>Fungi</taxon>
        <taxon>Dikarya</taxon>
        <taxon>Ascomycota</taxon>
        <taxon>Pezizomycotina</taxon>
        <taxon>Sordariomycetes</taxon>
        <taxon>Hypocreomycetidae</taxon>
        <taxon>Hypocreales</taxon>
        <taxon>Bionectriaceae</taxon>
        <taxon>Hapsidospora</taxon>
    </lineage>
</organism>
<dbReference type="PANTHER" id="PTHR38700">
    <property type="entry name" value="YALI0E22418P"/>
    <property type="match status" value="1"/>
</dbReference>
<dbReference type="InterPro" id="IPR011993">
    <property type="entry name" value="PH-like_dom_sf"/>
</dbReference>
<feature type="compositionally biased region" description="Polar residues" evidence="1">
    <location>
        <begin position="782"/>
        <end position="807"/>
    </location>
</feature>
<feature type="compositionally biased region" description="Basic and acidic residues" evidence="1">
    <location>
        <begin position="846"/>
        <end position="858"/>
    </location>
</feature>
<dbReference type="Proteomes" id="UP000029964">
    <property type="component" value="Unassembled WGS sequence"/>
</dbReference>
<dbReference type="EMBL" id="JPKY01000008">
    <property type="protein sequence ID" value="KFH47578.1"/>
    <property type="molecule type" value="Genomic_DNA"/>
</dbReference>